<evidence type="ECO:0000259" key="3">
    <source>
        <dbReference type="PROSITE" id="PS50158"/>
    </source>
</evidence>
<dbReference type="Proteomes" id="UP000244855">
    <property type="component" value="Unassembled WGS sequence"/>
</dbReference>
<keyword evidence="1" id="KW-0863">Zinc-finger</keyword>
<feature type="domain" description="CCHC-type" evidence="3">
    <location>
        <begin position="229"/>
        <end position="242"/>
    </location>
</feature>
<dbReference type="OrthoDB" id="3863715at2759"/>
<organism evidence="4 5">
    <name type="scientific">Periconia macrospinosa</name>
    <dbReference type="NCBI Taxonomy" id="97972"/>
    <lineage>
        <taxon>Eukaryota</taxon>
        <taxon>Fungi</taxon>
        <taxon>Dikarya</taxon>
        <taxon>Ascomycota</taxon>
        <taxon>Pezizomycotina</taxon>
        <taxon>Dothideomycetes</taxon>
        <taxon>Pleosporomycetidae</taxon>
        <taxon>Pleosporales</taxon>
        <taxon>Massarineae</taxon>
        <taxon>Periconiaceae</taxon>
        <taxon>Periconia</taxon>
    </lineage>
</organism>
<dbReference type="AlphaFoldDB" id="A0A2V1E0F7"/>
<dbReference type="STRING" id="97972.A0A2V1E0F7"/>
<keyword evidence="5" id="KW-1185">Reference proteome</keyword>
<gene>
    <name evidence="4" type="ORF">DM02DRAFT_519581</name>
</gene>
<dbReference type="GO" id="GO:0003676">
    <property type="term" value="F:nucleic acid binding"/>
    <property type="evidence" value="ECO:0007669"/>
    <property type="project" value="InterPro"/>
</dbReference>
<feature type="compositionally biased region" description="Basic and acidic residues" evidence="2">
    <location>
        <begin position="253"/>
        <end position="268"/>
    </location>
</feature>
<protein>
    <recommendedName>
        <fullName evidence="3">CCHC-type domain-containing protein</fullName>
    </recommendedName>
</protein>
<dbReference type="PROSITE" id="PS50158">
    <property type="entry name" value="ZF_CCHC"/>
    <property type="match status" value="1"/>
</dbReference>
<keyword evidence="1" id="KW-0479">Metal-binding</keyword>
<evidence type="ECO:0000256" key="2">
    <source>
        <dbReference type="SAM" id="MobiDB-lite"/>
    </source>
</evidence>
<name>A0A2V1E0F7_9PLEO</name>
<dbReference type="EMBL" id="KZ805325">
    <property type="protein sequence ID" value="PVI04028.1"/>
    <property type="molecule type" value="Genomic_DNA"/>
</dbReference>
<sequence>MTSSAKPIEPFQLTPGNLAKLKSGKKVNVLVGKPGDSIIAVENAAAALLGHYAGFAKKHLANADAKVLLIENGNTSTVRWICQWMAAGEDDRECVIKLKDLSVSDLCDLYQHAKYLQYESLMDRIHDLVRGRIPYGLSKTAIQKIYSNIPELSKSVVSHVAQLVVNPMAFNYQPYMELAIEDEDFNRDLKDEVHQTLTRLIKRGEDYYARFNDKTHVQAIQKVKAAPTCYKCNVVGHVARFCSAANPKDIKATPRRQYDKEKTKDSKATRRGQYDMQKTNDIKATRRGPYNKQKGRGQNAGWFPVIQVATNGEGIRTCDRVVKRGEMTRTGLII</sequence>
<evidence type="ECO:0000313" key="5">
    <source>
        <dbReference type="Proteomes" id="UP000244855"/>
    </source>
</evidence>
<evidence type="ECO:0000256" key="1">
    <source>
        <dbReference type="PROSITE-ProRule" id="PRU00047"/>
    </source>
</evidence>
<accession>A0A2V1E0F7</accession>
<evidence type="ECO:0000313" key="4">
    <source>
        <dbReference type="EMBL" id="PVI04028.1"/>
    </source>
</evidence>
<reference evidence="4 5" key="1">
    <citation type="journal article" date="2018" name="Sci. Rep.">
        <title>Comparative genomics provides insights into the lifestyle and reveals functional heterogeneity of dark septate endophytic fungi.</title>
        <authorList>
            <person name="Knapp D.G."/>
            <person name="Nemeth J.B."/>
            <person name="Barry K."/>
            <person name="Hainaut M."/>
            <person name="Henrissat B."/>
            <person name="Johnson J."/>
            <person name="Kuo A."/>
            <person name="Lim J.H.P."/>
            <person name="Lipzen A."/>
            <person name="Nolan M."/>
            <person name="Ohm R.A."/>
            <person name="Tamas L."/>
            <person name="Grigoriev I.V."/>
            <person name="Spatafora J.W."/>
            <person name="Nagy L.G."/>
            <person name="Kovacs G.M."/>
        </authorList>
    </citation>
    <scope>NUCLEOTIDE SEQUENCE [LARGE SCALE GENOMIC DNA]</scope>
    <source>
        <strain evidence="4 5">DSE2036</strain>
    </source>
</reference>
<keyword evidence="1" id="KW-0862">Zinc</keyword>
<feature type="region of interest" description="Disordered" evidence="2">
    <location>
        <begin position="253"/>
        <end position="297"/>
    </location>
</feature>
<dbReference type="GO" id="GO:0008270">
    <property type="term" value="F:zinc ion binding"/>
    <property type="evidence" value="ECO:0007669"/>
    <property type="project" value="UniProtKB-KW"/>
</dbReference>
<dbReference type="InterPro" id="IPR001878">
    <property type="entry name" value="Znf_CCHC"/>
</dbReference>
<proteinExistence type="predicted"/>